<dbReference type="Pfam" id="PF00059">
    <property type="entry name" value="Lectin_C"/>
    <property type="match status" value="1"/>
</dbReference>
<keyword evidence="3" id="KW-0964">Secreted</keyword>
<keyword evidence="5" id="KW-0430">Lectin</keyword>
<feature type="signal peptide" evidence="8">
    <location>
        <begin position="1"/>
        <end position="23"/>
    </location>
</feature>
<dbReference type="Gene3D" id="3.10.100.10">
    <property type="entry name" value="Mannose-Binding Protein A, subunit A"/>
    <property type="match status" value="1"/>
</dbReference>
<protein>
    <submittedName>
        <fullName evidence="10">Lectin-Cyl-2</fullName>
    </submittedName>
</protein>
<feature type="chain" id="PRO_5004103160" evidence="8">
    <location>
        <begin position="24"/>
        <end position="171"/>
    </location>
</feature>
<evidence type="ECO:0000256" key="2">
    <source>
        <dbReference type="ARBA" id="ARBA00006250"/>
    </source>
</evidence>
<dbReference type="EMBL" id="JX467162">
    <property type="protein sequence ID" value="AGI97185.1"/>
    <property type="molecule type" value="mRNA"/>
</dbReference>
<dbReference type="FunFam" id="3.10.100.10:FF:000015">
    <property type="entry name" value="C-type lectin Cal"/>
    <property type="match status" value="1"/>
</dbReference>
<evidence type="ECO:0000259" key="9">
    <source>
        <dbReference type="PROSITE" id="PS50041"/>
    </source>
</evidence>
<dbReference type="SUPFAM" id="SSF56436">
    <property type="entry name" value="C-type lectin-like"/>
    <property type="match status" value="1"/>
</dbReference>
<dbReference type="GO" id="GO:0046872">
    <property type="term" value="F:metal ion binding"/>
    <property type="evidence" value="ECO:0007669"/>
    <property type="project" value="UniProtKB-KW"/>
</dbReference>
<dbReference type="GO" id="GO:0030246">
    <property type="term" value="F:carbohydrate binding"/>
    <property type="evidence" value="ECO:0007669"/>
    <property type="project" value="UniProtKB-KW"/>
</dbReference>
<keyword evidence="7" id="KW-1015">Disulfide bond</keyword>
<evidence type="ECO:0000256" key="6">
    <source>
        <dbReference type="ARBA" id="ARBA00022837"/>
    </source>
</evidence>
<dbReference type="PROSITE" id="PS50041">
    <property type="entry name" value="C_TYPE_LECTIN_2"/>
    <property type="match status" value="1"/>
</dbReference>
<dbReference type="InterPro" id="IPR016187">
    <property type="entry name" value="CTDL_fold"/>
</dbReference>
<keyword evidence="8" id="KW-0732">Signal</keyword>
<evidence type="ECO:0000256" key="5">
    <source>
        <dbReference type="ARBA" id="ARBA00022734"/>
    </source>
</evidence>
<dbReference type="InterPro" id="IPR016186">
    <property type="entry name" value="C-type_lectin-like/link_sf"/>
</dbReference>
<evidence type="ECO:0000256" key="1">
    <source>
        <dbReference type="ARBA" id="ARBA00004613"/>
    </source>
</evidence>
<accession>M9T298</accession>
<name>M9T298_CYLRU</name>
<proteinExistence type="evidence at transcript level"/>
<comment type="similarity">
    <text evidence="2">Belongs to the true venom lectin family.</text>
</comment>
<comment type="subcellular location">
    <subcellularLocation>
        <location evidence="1">Secreted</location>
    </subcellularLocation>
</comment>
<evidence type="ECO:0000256" key="3">
    <source>
        <dbReference type="ARBA" id="ARBA00022525"/>
    </source>
</evidence>
<dbReference type="PRINTS" id="PR01504">
    <property type="entry name" value="PNCREATITSAP"/>
</dbReference>
<evidence type="ECO:0000256" key="4">
    <source>
        <dbReference type="ARBA" id="ARBA00022723"/>
    </source>
</evidence>
<dbReference type="GO" id="GO:0005576">
    <property type="term" value="C:extracellular region"/>
    <property type="evidence" value="ECO:0007669"/>
    <property type="project" value="UniProtKB-SubCell"/>
</dbReference>
<dbReference type="SMART" id="SM00034">
    <property type="entry name" value="CLECT"/>
    <property type="match status" value="1"/>
</dbReference>
<evidence type="ECO:0000313" key="10">
    <source>
        <dbReference type="EMBL" id="AGI97185.1"/>
    </source>
</evidence>
<dbReference type="PANTHER" id="PTHR22803">
    <property type="entry name" value="MANNOSE, PHOSPHOLIPASE, LECTIN RECEPTOR RELATED"/>
    <property type="match status" value="1"/>
</dbReference>
<organism evidence="10">
    <name type="scientific">Cylindrophis ruffus</name>
    <name type="common">Red-tailed pipe snake</name>
    <dbReference type="NCBI Taxonomy" id="186578"/>
    <lineage>
        <taxon>Eukaryota</taxon>
        <taxon>Metazoa</taxon>
        <taxon>Chordata</taxon>
        <taxon>Craniata</taxon>
        <taxon>Vertebrata</taxon>
        <taxon>Euteleostomi</taxon>
        <taxon>Lepidosauria</taxon>
        <taxon>Squamata</taxon>
        <taxon>Bifurcata</taxon>
        <taxon>Unidentata</taxon>
        <taxon>Episquamata</taxon>
        <taxon>Toxicofera</taxon>
        <taxon>Serpentes</taxon>
        <taxon>Henophidia</taxon>
        <taxon>Cylindrophiidae</taxon>
        <taxon>Cylindrophis</taxon>
    </lineage>
</organism>
<evidence type="ECO:0000256" key="8">
    <source>
        <dbReference type="SAM" id="SignalP"/>
    </source>
</evidence>
<feature type="domain" description="C-type lectin" evidence="9">
    <location>
        <begin position="34"/>
        <end position="160"/>
    </location>
</feature>
<keyword evidence="6" id="KW-0106">Calcium</keyword>
<evidence type="ECO:0000256" key="7">
    <source>
        <dbReference type="ARBA" id="ARBA00023157"/>
    </source>
</evidence>
<dbReference type="AlphaFoldDB" id="M9T298"/>
<dbReference type="InterPro" id="IPR018378">
    <property type="entry name" value="C-type_lectin_CS"/>
</dbReference>
<sequence>MKCFASVTLSWLVMVLFLSGTEAQNKCPNDWLFYNNYCYKYFDKHLTWSDAEIYCRDQMMGAHLASIHDWAESFQLYKYLSNHAQVHLFIRDHVWIGLGDPQKRRIWRWSDGSSFNYTSWNQGEPNNLFYSEYCVELWANSRYIKWNDKNCKSWQSFLCKYPLPQLEGSTW</sequence>
<dbReference type="InterPro" id="IPR001304">
    <property type="entry name" value="C-type_lectin-like"/>
</dbReference>
<reference evidence="10" key="1">
    <citation type="submission" date="2012-08" db="EMBL/GenBank/DDBJ databases">
        <title>Squeezers and leaf-cutters: differential diversification and degeneration of the venom system in toxicoferan reptiles.</title>
        <authorList>
            <person name="Fry B.G."/>
            <person name="Undheim E.A.B."/>
            <person name="Ali S.A."/>
            <person name="Debono J."/>
            <person name="Scheib H."/>
            <person name="Ruder T."/>
            <person name="Jackson T.N.W."/>
            <person name="Morgenstern D."/>
            <person name="Cadwallader L."/>
            <person name="Whitehead D."/>
            <person name="Nabuurs R."/>
            <person name="van der Weerd L."/>
            <person name="Vidal N."/>
            <person name="Roelants K."/>
            <person name="Hendrikx I."/>
            <person name="Pineda Gonzalez S."/>
            <person name="Jones A."/>
            <person name="King G.F."/>
            <person name="Antunes A."/>
            <person name="Sunagar K."/>
        </authorList>
    </citation>
    <scope>NUCLEOTIDE SEQUENCE</scope>
</reference>
<dbReference type="InterPro" id="IPR050111">
    <property type="entry name" value="C-type_lectin/snaclec_domain"/>
</dbReference>
<keyword evidence="4" id="KW-0479">Metal-binding</keyword>
<dbReference type="PROSITE" id="PS00615">
    <property type="entry name" value="C_TYPE_LECTIN_1"/>
    <property type="match status" value="1"/>
</dbReference>